<evidence type="ECO:0000313" key="1">
    <source>
        <dbReference type="EMBL" id="CAH2051801.1"/>
    </source>
</evidence>
<protein>
    <recommendedName>
        <fullName evidence="3">Alpha-1,2-Mannosidase</fullName>
    </recommendedName>
</protein>
<gene>
    <name evidence="1" type="ORF">TAV2_LOCUS8852</name>
</gene>
<dbReference type="EMBL" id="OU466859">
    <property type="protein sequence ID" value="CAH2051801.1"/>
    <property type="molecule type" value="Genomic_DNA"/>
</dbReference>
<dbReference type="SUPFAM" id="SSF54495">
    <property type="entry name" value="UBC-like"/>
    <property type="match status" value="1"/>
</dbReference>
<reference evidence="1 2" key="1">
    <citation type="submission" date="2022-03" db="EMBL/GenBank/DDBJ databases">
        <authorList>
            <person name="Nunn A."/>
            <person name="Chopra R."/>
            <person name="Nunn A."/>
            <person name="Contreras Garrido A."/>
        </authorList>
    </citation>
    <scope>NUCLEOTIDE SEQUENCE [LARGE SCALE GENOMIC DNA]</scope>
</reference>
<evidence type="ECO:0000313" key="2">
    <source>
        <dbReference type="Proteomes" id="UP000836841"/>
    </source>
</evidence>
<dbReference type="Proteomes" id="UP000836841">
    <property type="component" value="Chromosome 3"/>
</dbReference>
<dbReference type="Gene3D" id="3.10.110.10">
    <property type="entry name" value="Ubiquitin Conjugating Enzyme"/>
    <property type="match status" value="1"/>
</dbReference>
<keyword evidence="2" id="KW-1185">Reference proteome</keyword>
<organism evidence="1 2">
    <name type="scientific">Thlaspi arvense</name>
    <name type="common">Field penny-cress</name>
    <dbReference type="NCBI Taxonomy" id="13288"/>
    <lineage>
        <taxon>Eukaryota</taxon>
        <taxon>Viridiplantae</taxon>
        <taxon>Streptophyta</taxon>
        <taxon>Embryophyta</taxon>
        <taxon>Tracheophyta</taxon>
        <taxon>Spermatophyta</taxon>
        <taxon>Magnoliopsida</taxon>
        <taxon>eudicotyledons</taxon>
        <taxon>Gunneridae</taxon>
        <taxon>Pentapetalae</taxon>
        <taxon>rosids</taxon>
        <taxon>malvids</taxon>
        <taxon>Brassicales</taxon>
        <taxon>Brassicaceae</taxon>
        <taxon>Thlaspideae</taxon>
        <taxon>Thlaspi</taxon>
    </lineage>
</organism>
<proteinExistence type="predicted"/>
<evidence type="ECO:0008006" key="3">
    <source>
        <dbReference type="Google" id="ProtNLM"/>
    </source>
</evidence>
<sequence>MSYSLRETSLQRLRRNPLSFMKWIDKVKDVFHWECSLEGPEGSPYEGGRWNTAMTVADIIETVWNLMVEPSLENPMYVVEAIRDEYLQNNEVFVWIARSMTENQGLQD</sequence>
<accession>A0AAU9S0K6</accession>
<name>A0AAU9S0K6_THLAR</name>
<dbReference type="AlphaFoldDB" id="A0AAU9S0K6"/>
<dbReference type="InterPro" id="IPR016135">
    <property type="entry name" value="UBQ-conjugating_enzyme/RWD"/>
</dbReference>